<evidence type="ECO:0000256" key="2">
    <source>
        <dbReference type="ARBA" id="ARBA00005170"/>
    </source>
</evidence>
<comment type="caution">
    <text evidence="9">The sequence shown here is derived from an EMBL/GenBank/DDBJ whole genome shotgun (WGS) entry which is preliminary data.</text>
</comment>
<dbReference type="PANTHER" id="PTHR35524:SF1">
    <property type="entry name" value="ALPHA-ACETOLACTATE DECARBOXYLASE"/>
    <property type="match status" value="1"/>
</dbReference>
<evidence type="ECO:0000256" key="1">
    <source>
        <dbReference type="ARBA" id="ARBA00001784"/>
    </source>
</evidence>
<evidence type="ECO:0000256" key="8">
    <source>
        <dbReference type="ARBA" id="ARBA00023239"/>
    </source>
</evidence>
<dbReference type="OrthoDB" id="824310at2"/>
<keyword evidence="7" id="KW-0005">Acetoin biosynthesis</keyword>
<keyword evidence="6" id="KW-0210">Decarboxylase</keyword>
<comment type="similarity">
    <text evidence="3">Belongs to the alpha-acetolactate decarboxylase family.</text>
</comment>
<evidence type="ECO:0000256" key="6">
    <source>
        <dbReference type="ARBA" id="ARBA00022793"/>
    </source>
</evidence>
<dbReference type="PATRIC" id="fig|1300348.6.peg.2068"/>
<dbReference type="GO" id="GO:0045151">
    <property type="term" value="P:acetoin biosynthetic process"/>
    <property type="evidence" value="ECO:0007669"/>
    <property type="project" value="UniProtKB-KW"/>
</dbReference>
<proteinExistence type="inferred from homology"/>
<evidence type="ECO:0000313" key="12">
    <source>
        <dbReference type="Proteomes" id="UP000183071"/>
    </source>
</evidence>
<keyword evidence="12" id="KW-1185">Reference proteome</keyword>
<dbReference type="Proteomes" id="UP000037716">
    <property type="component" value="Unassembled WGS sequence"/>
</dbReference>
<sequence length="236" mass="26741">MKIYQTSLFFFLSILILGCNSTNEKTSEFHIVGQMKDVMWKGKLGPSIQLDTIKNTKGLYGLGPVSFLTGELVIIEGQTYVSRVTSDTTMLVEKTNKIGAPFFVYANNSEWNIIDLPQEIQSIPELESFISKRAESLKKPFAFKLKGIIGSAKIHIQNLPKGSIVRSPKEAHVGQINYNLEEEDCTIIGFYSENHQGIFTHHDSYLHMHLLTNDEQKMGHLDEVNFKSIKLYLPKN</sequence>
<dbReference type="PROSITE" id="PS51257">
    <property type="entry name" value="PROKAR_LIPOPROTEIN"/>
    <property type="match status" value="1"/>
</dbReference>
<dbReference type="InterPro" id="IPR005128">
    <property type="entry name" value="Acetolactate_a_deCO2ase"/>
</dbReference>
<dbReference type="EC" id="4.1.1.5" evidence="4"/>
<dbReference type="Pfam" id="PF03306">
    <property type="entry name" value="AAL_decarboxy"/>
    <property type="match status" value="1"/>
</dbReference>
<evidence type="ECO:0000256" key="5">
    <source>
        <dbReference type="ARBA" id="ARBA00020164"/>
    </source>
</evidence>
<comment type="pathway">
    <text evidence="2">Polyol metabolism; (R,R)-butane-2,3-diol biosynthesis; (R,R)-butane-2,3-diol from pyruvate: step 2/3.</text>
</comment>
<organism evidence="9 11">
    <name type="scientific">Polaribacter dokdonensis DSW-5</name>
    <dbReference type="NCBI Taxonomy" id="1300348"/>
    <lineage>
        <taxon>Bacteria</taxon>
        <taxon>Pseudomonadati</taxon>
        <taxon>Bacteroidota</taxon>
        <taxon>Flavobacteriia</taxon>
        <taxon>Flavobacteriales</taxon>
        <taxon>Flavobacteriaceae</taxon>
    </lineage>
</organism>
<evidence type="ECO:0000256" key="7">
    <source>
        <dbReference type="ARBA" id="ARBA00023061"/>
    </source>
</evidence>
<dbReference type="STRING" id="1300348.I602_2067"/>
<dbReference type="Proteomes" id="UP000183071">
    <property type="component" value="Unassembled WGS sequence"/>
</dbReference>
<reference evidence="10 12" key="2">
    <citation type="submission" date="2016-10" db="EMBL/GenBank/DDBJ databases">
        <authorList>
            <person name="Varghese N."/>
            <person name="Submissions S."/>
        </authorList>
    </citation>
    <scope>NUCLEOTIDE SEQUENCE [LARGE SCALE GENOMIC DNA]</scope>
    <source>
        <strain evidence="10 12">DSW-5</strain>
    </source>
</reference>
<dbReference type="GO" id="GO:0047605">
    <property type="term" value="F:acetolactate decarboxylase activity"/>
    <property type="evidence" value="ECO:0007669"/>
    <property type="project" value="UniProtKB-EC"/>
</dbReference>
<evidence type="ECO:0000313" key="10">
    <source>
        <dbReference type="EMBL" id="SEE46829.1"/>
    </source>
</evidence>
<dbReference type="PANTHER" id="PTHR35524">
    <property type="entry name" value="ALPHA-ACETOLACTATE DECARBOXYLASE"/>
    <property type="match status" value="1"/>
</dbReference>
<evidence type="ECO:0000313" key="11">
    <source>
        <dbReference type="Proteomes" id="UP000037716"/>
    </source>
</evidence>
<name>A0A0N0CFX1_9FLAO</name>
<dbReference type="EMBL" id="FNUE01000002">
    <property type="protein sequence ID" value="SEE46829.1"/>
    <property type="molecule type" value="Genomic_DNA"/>
</dbReference>
<reference evidence="9 11" key="1">
    <citation type="submission" date="2015-07" db="EMBL/GenBank/DDBJ databases">
        <title>Genome of Polaribacter dokdonenesis DSW-5, isolated from seawater off Dokdo in Korea.</title>
        <authorList>
            <person name="Yoon K."/>
            <person name="Song J.Y."/>
            <person name="Kim J.F."/>
        </authorList>
    </citation>
    <scope>NUCLEOTIDE SEQUENCE [LARGE SCALE GENOMIC DNA]</scope>
    <source>
        <strain evidence="9 11">DSW-5</strain>
    </source>
</reference>
<dbReference type="RefSeq" id="WP_053974606.1">
    <property type="nucleotide sequence ID" value="NZ_FNUE01000002.1"/>
</dbReference>
<evidence type="ECO:0000256" key="3">
    <source>
        <dbReference type="ARBA" id="ARBA00007106"/>
    </source>
</evidence>
<evidence type="ECO:0000256" key="4">
    <source>
        <dbReference type="ARBA" id="ARBA00013204"/>
    </source>
</evidence>
<dbReference type="Gene3D" id="3.30.1330.80">
    <property type="entry name" value="Hypothetical protein, similar to alpha- acetolactate decarboxylase, domain 2"/>
    <property type="match status" value="1"/>
</dbReference>
<dbReference type="AlphaFoldDB" id="A0A0N0CFX1"/>
<accession>A0A0N0CFX1</accession>
<dbReference type="SUPFAM" id="SSF117856">
    <property type="entry name" value="AF0104/ALDC/Ptd012-like"/>
    <property type="match status" value="1"/>
</dbReference>
<comment type="catalytic activity">
    <reaction evidence="1">
        <text>(2S)-2-acetolactate + H(+) = (R)-acetoin + CO2</text>
        <dbReference type="Rhea" id="RHEA:21580"/>
        <dbReference type="ChEBI" id="CHEBI:15378"/>
        <dbReference type="ChEBI" id="CHEBI:15686"/>
        <dbReference type="ChEBI" id="CHEBI:16526"/>
        <dbReference type="ChEBI" id="CHEBI:58476"/>
        <dbReference type="EC" id="4.1.1.5"/>
    </reaction>
</comment>
<gene>
    <name evidence="9" type="ORF">I602_2067</name>
    <name evidence="10" type="ORF">SAMN05444353_1838</name>
</gene>
<dbReference type="EMBL" id="LGBR01000001">
    <property type="protein sequence ID" value="KOY52507.1"/>
    <property type="molecule type" value="Genomic_DNA"/>
</dbReference>
<protein>
    <recommendedName>
        <fullName evidence="5">Alpha-acetolactate decarboxylase</fullName>
        <ecNumber evidence="4">4.1.1.5</ecNumber>
    </recommendedName>
</protein>
<keyword evidence="8" id="KW-0456">Lyase</keyword>
<dbReference type="UniPathway" id="UPA00626">
    <property type="reaction ID" value="UER00678"/>
</dbReference>
<evidence type="ECO:0000313" key="9">
    <source>
        <dbReference type="EMBL" id="KOY52507.1"/>
    </source>
</evidence>